<protein>
    <submittedName>
        <fullName evidence="1">Uncharacterized protein</fullName>
    </submittedName>
</protein>
<gene>
    <name evidence="1" type="ORF">H9705_00915</name>
</gene>
<proteinExistence type="predicted"/>
<reference evidence="1" key="2">
    <citation type="submission" date="2021-04" db="EMBL/GenBank/DDBJ databases">
        <authorList>
            <person name="Gilroy R."/>
        </authorList>
    </citation>
    <scope>NUCLEOTIDE SEQUENCE</scope>
    <source>
        <strain evidence="1">CHK185-5351</strain>
    </source>
</reference>
<dbReference type="EMBL" id="DWWU01000005">
    <property type="protein sequence ID" value="HJC14375.1"/>
    <property type="molecule type" value="Genomic_DNA"/>
</dbReference>
<reference evidence="1" key="1">
    <citation type="journal article" date="2021" name="PeerJ">
        <title>Extensive microbial diversity within the chicken gut microbiome revealed by metagenomics and culture.</title>
        <authorList>
            <person name="Gilroy R."/>
            <person name="Ravi A."/>
            <person name="Getino M."/>
            <person name="Pursley I."/>
            <person name="Horton D.L."/>
            <person name="Alikhan N.F."/>
            <person name="Baker D."/>
            <person name="Gharbi K."/>
            <person name="Hall N."/>
            <person name="Watson M."/>
            <person name="Adriaenssens E.M."/>
            <person name="Foster-Nyarko E."/>
            <person name="Jarju S."/>
            <person name="Secka A."/>
            <person name="Antonio M."/>
            <person name="Oren A."/>
            <person name="Chaudhuri R.R."/>
            <person name="La Ragione R."/>
            <person name="Hildebrand F."/>
            <person name="Pallen M.J."/>
        </authorList>
    </citation>
    <scope>NUCLEOTIDE SEQUENCE</scope>
    <source>
        <strain evidence="1">CHK185-5351</strain>
    </source>
</reference>
<name>A0A9D2N8C0_9FIRM</name>
<evidence type="ECO:0000313" key="2">
    <source>
        <dbReference type="Proteomes" id="UP000823849"/>
    </source>
</evidence>
<sequence length="278" mass="32741">MIEINRETMREELLQRLISIFSLPETRFAVIKRLYIPKASDREALKDLAAQAVERCYHDFVSDIDIHVHVVLSPQSPFSREEYLRRIDRFGFREQECLGVIFAKETDTWRIILKNGMRYDFIFELTFDSQAEVFSLPPLSDEPRLPEVPLWPAENISRFWFESSYALTRLYRDHYLQADQQANVLLNETLTLQNTPLCRHGAIPFRRHGSREVPAYTLVDPDSCPFRSDTPGFSMIAGKVYAATVTYDRLITQRTPSYPERRQDLFAIWNFYHSTLYR</sequence>
<accession>A0A9D2N8C0</accession>
<comment type="caution">
    <text evidence="1">The sequence shown here is derived from an EMBL/GenBank/DDBJ whole genome shotgun (WGS) entry which is preliminary data.</text>
</comment>
<evidence type="ECO:0000313" key="1">
    <source>
        <dbReference type="EMBL" id="HJC14375.1"/>
    </source>
</evidence>
<organism evidence="1 2">
    <name type="scientific">Candidatus Fusicatenibacter intestinigallinarum</name>
    <dbReference type="NCBI Taxonomy" id="2838598"/>
    <lineage>
        <taxon>Bacteria</taxon>
        <taxon>Bacillati</taxon>
        <taxon>Bacillota</taxon>
        <taxon>Clostridia</taxon>
        <taxon>Lachnospirales</taxon>
        <taxon>Lachnospiraceae</taxon>
        <taxon>Fusicatenibacter</taxon>
    </lineage>
</organism>
<dbReference type="AlphaFoldDB" id="A0A9D2N8C0"/>
<dbReference type="Proteomes" id="UP000823849">
    <property type="component" value="Unassembled WGS sequence"/>
</dbReference>